<dbReference type="Gene3D" id="3.90.550.10">
    <property type="entry name" value="Spore Coat Polysaccharide Biosynthesis Protein SpsA, Chain A"/>
    <property type="match status" value="1"/>
</dbReference>
<dbReference type="InterPro" id="IPR029044">
    <property type="entry name" value="Nucleotide-diphossugar_trans"/>
</dbReference>
<comment type="caution">
    <text evidence="3">The sequence shown here is derived from an EMBL/GenBank/DDBJ whole genome shotgun (WGS) entry which is preliminary data.</text>
</comment>
<accession>A0A2M6XSM2</accession>
<dbReference type="PANTHER" id="PTHR10859">
    <property type="entry name" value="GLYCOSYL TRANSFERASE"/>
    <property type="match status" value="1"/>
</dbReference>
<protein>
    <recommendedName>
        <fullName evidence="2">Glycosyltransferase 2-like domain-containing protein</fullName>
    </recommendedName>
</protein>
<feature type="transmembrane region" description="Helical" evidence="1">
    <location>
        <begin position="324"/>
        <end position="345"/>
    </location>
</feature>
<feature type="transmembrane region" description="Helical" evidence="1">
    <location>
        <begin position="568"/>
        <end position="586"/>
    </location>
</feature>
<evidence type="ECO:0000259" key="2">
    <source>
        <dbReference type="Pfam" id="PF00535"/>
    </source>
</evidence>
<feature type="transmembrane region" description="Helical" evidence="1">
    <location>
        <begin position="247"/>
        <end position="273"/>
    </location>
</feature>
<dbReference type="GO" id="GO:0006487">
    <property type="term" value="P:protein N-linked glycosylation"/>
    <property type="evidence" value="ECO:0007669"/>
    <property type="project" value="TreeGrafter"/>
</dbReference>
<feature type="transmembrane region" description="Helical" evidence="1">
    <location>
        <begin position="535"/>
        <end position="553"/>
    </location>
</feature>
<proteinExistence type="predicted"/>
<evidence type="ECO:0000313" key="3">
    <source>
        <dbReference type="EMBL" id="PIU10636.1"/>
    </source>
</evidence>
<sequence length="709" mass="82333">MFYLALIIPSYNEEYKIKSTFVEYFNYFQKNPHFEDKKIVIILVNDGSLDKTKNVITELENFSNGNITVKTISYEQNRGKGAAIKRGCETIDSEFYGFVDADLSFKPELTERAISILEDSEFEIVIGQRQKNKNASAYAKISSFFSLLLRRIVNSFLSLPNLDTQYGFKFFKKIIARDILPKIKENRFAFDIELIISALQNKHRVKTLPVIFEHKNKSSITWKDGVRYILDTISISERLKSINFKKLILKLILVSTAISFAVFGWVIFKGYLFSDDFTWLWHGQKIDNSLHNILTFRMSTFYSPMMNAFYSLMYSISGYNPQPLFLIGVGIHILVSLLAGIFVWQLSKSKLISIITSCLVAFAGTAYEPLVWISANMHSLVSLFILICLVSFYKYLSTEKIFYLILSFVSFVLALGTKESAIITPALLFATFIYYKIENKRKLKKTHLIFWGGIILLSIIYLYQQFFWQKSSIWVQTGVYGINFATFFRIPFILMDNFIPISLFNISSAWIAGLLWLVATSIFSFILFKFKKLKLIWFGFFWLLVSISPFIFFKAESWWEPLASRYNYLPRIGAIIILTAILQYLITQNKSRYIISGLIYFVVISIFAQLFIVEKAISTEYEYVYNTGRSLTETMQTINKINPDKILVRWDHPFTANNAHIIGAASIIANINESDINFLEKNSDETLEPREILMYWNPQIRRYEIKQHN</sequence>
<feature type="domain" description="Glycosyltransferase 2-like" evidence="2">
    <location>
        <begin position="6"/>
        <end position="173"/>
    </location>
</feature>
<evidence type="ECO:0000313" key="4">
    <source>
        <dbReference type="Proteomes" id="UP000230586"/>
    </source>
</evidence>
<dbReference type="Pfam" id="PF00535">
    <property type="entry name" value="Glycos_transf_2"/>
    <property type="match status" value="1"/>
</dbReference>
<keyword evidence="1" id="KW-0812">Transmembrane</keyword>
<feature type="transmembrane region" description="Helical" evidence="1">
    <location>
        <begin position="402"/>
        <end position="435"/>
    </location>
</feature>
<evidence type="ECO:0000256" key="1">
    <source>
        <dbReference type="SAM" id="Phobius"/>
    </source>
</evidence>
<feature type="transmembrane region" description="Helical" evidence="1">
    <location>
        <begin position="380"/>
        <end position="396"/>
    </location>
</feature>
<feature type="transmembrane region" description="Helical" evidence="1">
    <location>
        <begin position="351"/>
        <end position="373"/>
    </location>
</feature>
<feature type="transmembrane region" description="Helical" evidence="1">
    <location>
        <begin position="293"/>
        <end position="312"/>
    </location>
</feature>
<dbReference type="Proteomes" id="UP000230586">
    <property type="component" value="Unassembled WGS sequence"/>
</dbReference>
<organism evidence="3 4">
    <name type="scientific">Candidatus Kuenenbacteria bacterium CG08_land_8_20_14_0_20_37_23</name>
    <dbReference type="NCBI Taxonomy" id="1974617"/>
    <lineage>
        <taxon>Bacteria</taxon>
        <taxon>Candidatus Kueneniibacteriota</taxon>
    </lineage>
</organism>
<feature type="transmembrane region" description="Helical" evidence="1">
    <location>
        <begin position="509"/>
        <end position="528"/>
    </location>
</feature>
<dbReference type="AlphaFoldDB" id="A0A2M6XSM2"/>
<keyword evidence="1" id="KW-0472">Membrane</keyword>
<dbReference type="EMBL" id="PEXX01000037">
    <property type="protein sequence ID" value="PIU10636.1"/>
    <property type="molecule type" value="Genomic_DNA"/>
</dbReference>
<name>A0A2M6XSM2_9BACT</name>
<feature type="transmembrane region" description="Helical" evidence="1">
    <location>
        <begin position="593"/>
        <end position="612"/>
    </location>
</feature>
<feature type="transmembrane region" description="Helical" evidence="1">
    <location>
        <begin position="447"/>
        <end position="464"/>
    </location>
</feature>
<reference evidence="4" key="1">
    <citation type="submission" date="2017-09" db="EMBL/GenBank/DDBJ databases">
        <title>Depth-based differentiation of microbial function through sediment-hosted aquifers and enrichment of novel symbionts in the deep terrestrial subsurface.</title>
        <authorList>
            <person name="Probst A.J."/>
            <person name="Ladd B."/>
            <person name="Jarett J.K."/>
            <person name="Geller-Mcgrath D.E."/>
            <person name="Sieber C.M.K."/>
            <person name="Emerson J.B."/>
            <person name="Anantharaman K."/>
            <person name="Thomas B.C."/>
            <person name="Malmstrom R."/>
            <person name="Stieglmeier M."/>
            <person name="Klingl A."/>
            <person name="Woyke T."/>
            <person name="Ryan C.M."/>
            <person name="Banfield J.F."/>
        </authorList>
    </citation>
    <scope>NUCLEOTIDE SEQUENCE [LARGE SCALE GENOMIC DNA]</scope>
</reference>
<keyword evidence="1" id="KW-1133">Transmembrane helix</keyword>
<dbReference type="SUPFAM" id="SSF53448">
    <property type="entry name" value="Nucleotide-diphospho-sugar transferases"/>
    <property type="match status" value="1"/>
</dbReference>
<dbReference type="PANTHER" id="PTHR10859:SF91">
    <property type="entry name" value="DOLICHYL-PHOSPHATE BETA-GLUCOSYLTRANSFERASE"/>
    <property type="match status" value="1"/>
</dbReference>
<dbReference type="InterPro" id="IPR001173">
    <property type="entry name" value="Glyco_trans_2-like"/>
</dbReference>
<gene>
    <name evidence="3" type="ORF">COT27_02085</name>
</gene>